<dbReference type="InterPro" id="IPR016024">
    <property type="entry name" value="ARM-type_fold"/>
</dbReference>
<dbReference type="KEGG" id="tpla:ElP_68150"/>
<keyword evidence="1" id="KW-0677">Repeat</keyword>
<evidence type="ECO:0000313" key="3">
    <source>
        <dbReference type="EMBL" id="QDV38856.1"/>
    </source>
</evidence>
<dbReference type="InterPro" id="IPR000357">
    <property type="entry name" value="HEAT"/>
</dbReference>
<dbReference type="AlphaFoldDB" id="A0A518HDS6"/>
<keyword evidence="4" id="KW-1185">Reference proteome</keyword>
<dbReference type="InterPro" id="IPR011989">
    <property type="entry name" value="ARM-like"/>
</dbReference>
<sequence length="500" mass="52195">MSDPTDTTRARRLRLRWSLRALLGLIAVAGLGLGLGQFWLVERDPARAAIARGIRTMGEEGSTVMARRAAIAAVRPARGRQARRALEALEAMLDDPNVNVRAEAASAIGSIGGQLLADSDGLSAEAVRSSAVAMFGMLDDPEEVVSQEAGHALSLLQATATAIGAPSLLAGDLLPEALTVVGSTHYAVVEQDDGWPWMGALGLAYQLLKDDPGAMGRCLELAASGEDDATRLGAILALGEPGWHVIPPAGGRGGMVVGSAGRWRTSDEQARFFADLLATNPPGDRRAILHVLSEIDRSSPVAGAVLGEVAAVADDPDPRVRAAVSRMLRSRPVEAKPMAPRLLGAARAEVERGDDLTIAWCLLSIGPDSPAAEELRSMLVEALRELEDGEQRVEIGGVLLAHGFVSPAALGPVLDGLRRAGEEEADDPGRAPIACELLLRLAPDSAEAGALRPALEAAIGRPIADDRRALLRAVLEVGPESTFPLDPEAIGASVGPMPLP</sequence>
<evidence type="ECO:0008006" key="5">
    <source>
        <dbReference type="Google" id="ProtNLM"/>
    </source>
</evidence>
<keyword evidence="2" id="KW-0812">Transmembrane</keyword>
<evidence type="ECO:0000256" key="2">
    <source>
        <dbReference type="SAM" id="Phobius"/>
    </source>
</evidence>
<name>A0A518HDS6_9BACT</name>
<dbReference type="RefSeq" id="WP_145277680.1">
    <property type="nucleotide sequence ID" value="NZ_CP036426.1"/>
</dbReference>
<protein>
    <recommendedName>
        <fullName evidence="5">HEAT repeat protein</fullName>
    </recommendedName>
</protein>
<gene>
    <name evidence="3" type="ORF">ElP_68150</name>
</gene>
<dbReference type="SUPFAM" id="SSF48371">
    <property type="entry name" value="ARM repeat"/>
    <property type="match status" value="1"/>
</dbReference>
<proteinExistence type="predicted"/>
<dbReference type="EMBL" id="CP036426">
    <property type="protein sequence ID" value="QDV38856.1"/>
    <property type="molecule type" value="Genomic_DNA"/>
</dbReference>
<accession>A0A518HDS6</accession>
<organism evidence="3 4">
    <name type="scientific">Tautonia plasticadhaerens</name>
    <dbReference type="NCBI Taxonomy" id="2527974"/>
    <lineage>
        <taxon>Bacteria</taxon>
        <taxon>Pseudomonadati</taxon>
        <taxon>Planctomycetota</taxon>
        <taxon>Planctomycetia</taxon>
        <taxon>Isosphaerales</taxon>
        <taxon>Isosphaeraceae</taxon>
        <taxon>Tautonia</taxon>
    </lineage>
</organism>
<dbReference type="Proteomes" id="UP000317835">
    <property type="component" value="Chromosome"/>
</dbReference>
<evidence type="ECO:0000256" key="1">
    <source>
        <dbReference type="ARBA" id="ARBA00022737"/>
    </source>
</evidence>
<keyword evidence="2" id="KW-1133">Transmembrane helix</keyword>
<feature type="transmembrane region" description="Helical" evidence="2">
    <location>
        <begin position="21"/>
        <end position="40"/>
    </location>
</feature>
<dbReference type="Gene3D" id="1.25.10.10">
    <property type="entry name" value="Leucine-rich Repeat Variant"/>
    <property type="match status" value="1"/>
</dbReference>
<reference evidence="3 4" key="1">
    <citation type="submission" date="2019-02" db="EMBL/GenBank/DDBJ databases">
        <title>Deep-cultivation of Planctomycetes and their phenomic and genomic characterization uncovers novel biology.</title>
        <authorList>
            <person name="Wiegand S."/>
            <person name="Jogler M."/>
            <person name="Boedeker C."/>
            <person name="Pinto D."/>
            <person name="Vollmers J."/>
            <person name="Rivas-Marin E."/>
            <person name="Kohn T."/>
            <person name="Peeters S.H."/>
            <person name="Heuer A."/>
            <person name="Rast P."/>
            <person name="Oberbeckmann S."/>
            <person name="Bunk B."/>
            <person name="Jeske O."/>
            <person name="Meyerdierks A."/>
            <person name="Storesund J.E."/>
            <person name="Kallscheuer N."/>
            <person name="Luecker S."/>
            <person name="Lage O.M."/>
            <person name="Pohl T."/>
            <person name="Merkel B.J."/>
            <person name="Hornburger P."/>
            <person name="Mueller R.-W."/>
            <person name="Bruemmer F."/>
            <person name="Labrenz M."/>
            <person name="Spormann A.M."/>
            <person name="Op den Camp H."/>
            <person name="Overmann J."/>
            <person name="Amann R."/>
            <person name="Jetten M.S.M."/>
            <person name="Mascher T."/>
            <person name="Medema M.H."/>
            <person name="Devos D.P."/>
            <person name="Kaster A.-K."/>
            <person name="Ovreas L."/>
            <person name="Rohde M."/>
            <person name="Galperin M.Y."/>
            <person name="Jogler C."/>
        </authorList>
    </citation>
    <scope>NUCLEOTIDE SEQUENCE [LARGE SCALE GENOMIC DNA]</scope>
    <source>
        <strain evidence="3 4">ElP</strain>
    </source>
</reference>
<evidence type="ECO:0000313" key="4">
    <source>
        <dbReference type="Proteomes" id="UP000317835"/>
    </source>
</evidence>
<keyword evidence="2" id="KW-0472">Membrane</keyword>
<dbReference type="Pfam" id="PF02985">
    <property type="entry name" value="HEAT"/>
    <property type="match status" value="1"/>
</dbReference>